<dbReference type="RefSeq" id="WP_167059612.1">
    <property type="nucleotide sequence ID" value="NZ_JAAOZR010000023.1"/>
</dbReference>
<proteinExistence type="predicted"/>
<evidence type="ECO:0000313" key="1">
    <source>
        <dbReference type="EMBL" id="MBP1964099.1"/>
    </source>
</evidence>
<protein>
    <submittedName>
        <fullName evidence="1">Uncharacterized protein</fullName>
    </submittedName>
</protein>
<dbReference type="EMBL" id="JAGGKV010000008">
    <property type="protein sequence ID" value="MBP1964099.1"/>
    <property type="molecule type" value="Genomic_DNA"/>
</dbReference>
<organism evidence="1 2">
    <name type="scientific">Paenibacillus aceris</name>
    <dbReference type="NCBI Taxonomy" id="869555"/>
    <lineage>
        <taxon>Bacteria</taxon>
        <taxon>Bacillati</taxon>
        <taxon>Bacillota</taxon>
        <taxon>Bacilli</taxon>
        <taxon>Bacillales</taxon>
        <taxon>Paenibacillaceae</taxon>
        <taxon>Paenibacillus</taxon>
    </lineage>
</organism>
<dbReference type="Proteomes" id="UP001519344">
    <property type="component" value="Unassembled WGS sequence"/>
</dbReference>
<gene>
    <name evidence="1" type="ORF">J2Z65_003322</name>
</gene>
<reference evidence="1 2" key="1">
    <citation type="submission" date="2021-03" db="EMBL/GenBank/DDBJ databases">
        <title>Genomic Encyclopedia of Type Strains, Phase IV (KMG-IV): sequencing the most valuable type-strain genomes for metagenomic binning, comparative biology and taxonomic classification.</title>
        <authorList>
            <person name="Goeker M."/>
        </authorList>
    </citation>
    <scope>NUCLEOTIDE SEQUENCE [LARGE SCALE GENOMIC DNA]</scope>
    <source>
        <strain evidence="1 2">DSM 24950</strain>
    </source>
</reference>
<keyword evidence="2" id="KW-1185">Reference proteome</keyword>
<evidence type="ECO:0000313" key="2">
    <source>
        <dbReference type="Proteomes" id="UP001519344"/>
    </source>
</evidence>
<sequence>MLRKLLQAFKWRKLRVRVWEKRLRQQLQFLSRRYSPAIPCKLHVSSGPFYGGSVMIDRQYRKAKINIHIPHDRYMTSDESQVLSRYPIMKNDLPYFILYHEFFHLIDALDHLRIHNEKNLDSYHSALKEAVQQATNYRNLDVEQRADDFAYQAYVEQCKKTG</sequence>
<accession>A0ABS4HZK0</accession>
<comment type="caution">
    <text evidence="1">The sequence shown here is derived from an EMBL/GenBank/DDBJ whole genome shotgun (WGS) entry which is preliminary data.</text>
</comment>
<name>A0ABS4HZK0_9BACL</name>